<evidence type="ECO:0000313" key="2">
    <source>
        <dbReference type="EMBL" id="KAH7138139.1"/>
    </source>
</evidence>
<organism evidence="2 3">
    <name type="scientific">Dendryphion nanum</name>
    <dbReference type="NCBI Taxonomy" id="256645"/>
    <lineage>
        <taxon>Eukaryota</taxon>
        <taxon>Fungi</taxon>
        <taxon>Dikarya</taxon>
        <taxon>Ascomycota</taxon>
        <taxon>Pezizomycotina</taxon>
        <taxon>Dothideomycetes</taxon>
        <taxon>Pleosporomycetidae</taxon>
        <taxon>Pleosporales</taxon>
        <taxon>Torulaceae</taxon>
        <taxon>Dendryphion</taxon>
    </lineage>
</organism>
<dbReference type="OrthoDB" id="3682310at2759"/>
<sequence>MHDITTILQILNLLIGMLSTAVLGLAIHTIILKDRFDPILPQNVKGTSLGLLMWPGVGGIVDMVLFIAVLVLGRQERYKRKKSYQCLFLFVAGFVFLRPFVVLVYTYVEYGSAVKDSTVLGDAGYMTVESWACSVGLVDGASMLCREVRAARYLLIPIVVLAAVLVGVAGWIWKVSWRKREVKDERNSNQE</sequence>
<reference evidence="2" key="1">
    <citation type="journal article" date="2021" name="Nat. Commun.">
        <title>Genetic determinants of endophytism in the Arabidopsis root mycobiome.</title>
        <authorList>
            <person name="Mesny F."/>
            <person name="Miyauchi S."/>
            <person name="Thiergart T."/>
            <person name="Pickel B."/>
            <person name="Atanasova L."/>
            <person name="Karlsson M."/>
            <person name="Huettel B."/>
            <person name="Barry K.W."/>
            <person name="Haridas S."/>
            <person name="Chen C."/>
            <person name="Bauer D."/>
            <person name="Andreopoulos W."/>
            <person name="Pangilinan J."/>
            <person name="LaButti K."/>
            <person name="Riley R."/>
            <person name="Lipzen A."/>
            <person name="Clum A."/>
            <person name="Drula E."/>
            <person name="Henrissat B."/>
            <person name="Kohler A."/>
            <person name="Grigoriev I.V."/>
            <person name="Martin F.M."/>
            <person name="Hacquard S."/>
        </authorList>
    </citation>
    <scope>NUCLEOTIDE SEQUENCE</scope>
    <source>
        <strain evidence="2">MPI-CAGE-CH-0243</strain>
    </source>
</reference>
<evidence type="ECO:0000313" key="3">
    <source>
        <dbReference type="Proteomes" id="UP000700596"/>
    </source>
</evidence>
<accession>A0A9P9J1N6</accession>
<evidence type="ECO:0000256" key="1">
    <source>
        <dbReference type="SAM" id="Phobius"/>
    </source>
</evidence>
<feature type="transmembrane region" description="Helical" evidence="1">
    <location>
        <begin position="51"/>
        <end position="72"/>
    </location>
</feature>
<name>A0A9P9J1N6_9PLEO</name>
<dbReference type="AlphaFoldDB" id="A0A9P9J1N6"/>
<dbReference type="Proteomes" id="UP000700596">
    <property type="component" value="Unassembled WGS sequence"/>
</dbReference>
<keyword evidence="1" id="KW-0812">Transmembrane</keyword>
<protein>
    <submittedName>
        <fullName evidence="2">Uncharacterized protein</fullName>
    </submittedName>
</protein>
<keyword evidence="1" id="KW-0472">Membrane</keyword>
<comment type="caution">
    <text evidence="2">The sequence shown here is derived from an EMBL/GenBank/DDBJ whole genome shotgun (WGS) entry which is preliminary data.</text>
</comment>
<dbReference type="EMBL" id="JAGMWT010000001">
    <property type="protein sequence ID" value="KAH7138139.1"/>
    <property type="molecule type" value="Genomic_DNA"/>
</dbReference>
<feature type="transmembrane region" description="Helical" evidence="1">
    <location>
        <begin position="7"/>
        <end position="31"/>
    </location>
</feature>
<keyword evidence="3" id="KW-1185">Reference proteome</keyword>
<gene>
    <name evidence="2" type="ORF">B0J11DRAFT_513664</name>
</gene>
<feature type="transmembrane region" description="Helical" evidence="1">
    <location>
        <begin position="84"/>
        <end position="108"/>
    </location>
</feature>
<feature type="transmembrane region" description="Helical" evidence="1">
    <location>
        <begin position="153"/>
        <end position="173"/>
    </location>
</feature>
<keyword evidence="1" id="KW-1133">Transmembrane helix</keyword>
<proteinExistence type="predicted"/>